<keyword evidence="3" id="KW-0830">Ubiquinone</keyword>
<protein>
    <recommendedName>
        <fullName evidence="1">Ubiquinone biosynthesis accessory factor UbiJ</fullName>
    </recommendedName>
</protein>
<dbReference type="AlphaFoldDB" id="A0A395JPQ6"/>
<evidence type="ECO:0000259" key="2">
    <source>
        <dbReference type="Pfam" id="PF02036"/>
    </source>
</evidence>
<dbReference type="InterPro" id="IPR038989">
    <property type="entry name" value="UbiJ"/>
</dbReference>
<dbReference type="EMBL" id="QNRT01000001">
    <property type="protein sequence ID" value="RBP53624.1"/>
    <property type="molecule type" value="Genomic_DNA"/>
</dbReference>
<proteinExistence type="inferred from homology"/>
<reference evidence="3 4" key="1">
    <citation type="submission" date="2018-06" db="EMBL/GenBank/DDBJ databases">
        <title>Genomic Encyclopedia of Type Strains, Phase IV (KMG-IV): sequencing the most valuable type-strain genomes for metagenomic binning, comparative biology and taxonomic classification.</title>
        <authorList>
            <person name="Goeker M."/>
        </authorList>
    </citation>
    <scope>NUCLEOTIDE SEQUENCE [LARGE SCALE GENOMIC DNA]</scope>
    <source>
        <strain evidence="3 4">DSM 24032</strain>
    </source>
</reference>
<sequence length="197" mass="21646">MLFELLELAGNKTLEFDQATKIRLTKLQGKTMMLRIKPIDQTISVTPQREGLEFSRSSVEPVDVTLTATIGAMLKISRDGLADADLAPGELEISGDPIVGQRFAQVLAELDIDWESLLAEQFGESSARMMTYLAGEAKNAVEDGRSRFKQFLNETLTGKDGVVADAPSVHSFMDDVDSLRASVDRLASRLNKLNAKR</sequence>
<dbReference type="UniPathway" id="UPA00232"/>
<accession>A0A395JPQ6</accession>
<dbReference type="InParanoid" id="A0A395JPQ6"/>
<dbReference type="RefSeq" id="WP_113953176.1">
    <property type="nucleotide sequence ID" value="NZ_QNRT01000001.1"/>
</dbReference>
<dbReference type="PANTHER" id="PTHR38693">
    <property type="entry name" value="UBIQUINONE BIOSYNTHESIS PROTEIN UBIJ"/>
    <property type="match status" value="1"/>
</dbReference>
<evidence type="ECO:0000313" key="3">
    <source>
        <dbReference type="EMBL" id="RBP53624.1"/>
    </source>
</evidence>
<dbReference type="OrthoDB" id="9796077at2"/>
<feature type="domain" description="SCP2" evidence="2">
    <location>
        <begin position="12"/>
        <end position="107"/>
    </location>
</feature>
<keyword evidence="1" id="KW-0963">Cytoplasm</keyword>
<dbReference type="FunCoup" id="A0A395JPQ6">
    <property type="interactions" value="12"/>
</dbReference>
<keyword evidence="4" id="KW-1185">Reference proteome</keyword>
<dbReference type="GO" id="GO:0005737">
    <property type="term" value="C:cytoplasm"/>
    <property type="evidence" value="ECO:0007669"/>
    <property type="project" value="UniProtKB-SubCell"/>
</dbReference>
<gene>
    <name evidence="1" type="primary">ubiJ</name>
    <name evidence="3" type="ORF">DFR28_1011011</name>
</gene>
<dbReference type="SUPFAM" id="SSF55718">
    <property type="entry name" value="SCP-like"/>
    <property type="match status" value="1"/>
</dbReference>
<comment type="subcellular location">
    <subcellularLocation>
        <location evidence="1">Cytoplasm</location>
    </subcellularLocation>
</comment>
<name>A0A395JPQ6_9GAMM</name>
<comment type="function">
    <text evidence="1">Required for ubiquinone (coenzyme Q) biosynthesis. Binds hydrophobic ubiquinone biosynthetic intermediates via its SCP2 domain and is essential for the stability of the Ubi complex. May constitute a docking platform where Ubi enzymes assemble and access their SCP2-bound polyprenyl substrates.</text>
</comment>
<dbReference type="InterPro" id="IPR036527">
    <property type="entry name" value="SCP2_sterol-bd_dom_sf"/>
</dbReference>
<dbReference type="HAMAP" id="MF_02215">
    <property type="entry name" value="UbiJ"/>
    <property type="match status" value="1"/>
</dbReference>
<dbReference type="Pfam" id="PF02036">
    <property type="entry name" value="SCP2"/>
    <property type="match status" value="1"/>
</dbReference>
<comment type="caution">
    <text evidence="3">The sequence shown here is derived from an EMBL/GenBank/DDBJ whole genome shotgun (WGS) entry which is preliminary data.</text>
</comment>
<evidence type="ECO:0000256" key="1">
    <source>
        <dbReference type="HAMAP-Rule" id="MF_02215"/>
    </source>
</evidence>
<comment type="similarity">
    <text evidence="1">Belongs to the UbiJ family.</text>
</comment>
<comment type="pathway">
    <text evidence="1">Cofactor biosynthesis; ubiquinone biosynthesis.</text>
</comment>
<dbReference type="InterPro" id="IPR003033">
    <property type="entry name" value="SCP2_sterol-bd_dom"/>
</dbReference>
<evidence type="ECO:0000313" key="4">
    <source>
        <dbReference type="Proteomes" id="UP000253083"/>
    </source>
</evidence>
<dbReference type="GO" id="GO:0006744">
    <property type="term" value="P:ubiquinone biosynthetic process"/>
    <property type="evidence" value="ECO:0007669"/>
    <property type="project" value="UniProtKB-UniRule"/>
</dbReference>
<keyword evidence="1" id="KW-0831">Ubiquinone biosynthesis</keyword>
<dbReference type="PANTHER" id="PTHR38693:SF1">
    <property type="entry name" value="UBIQUINONE BIOSYNTHESIS ACCESSORY FACTOR UBIJ"/>
    <property type="match status" value="1"/>
</dbReference>
<dbReference type="Proteomes" id="UP000253083">
    <property type="component" value="Unassembled WGS sequence"/>
</dbReference>
<organism evidence="3 4">
    <name type="scientific">Arenicella xantha</name>
    <dbReference type="NCBI Taxonomy" id="644221"/>
    <lineage>
        <taxon>Bacteria</taxon>
        <taxon>Pseudomonadati</taxon>
        <taxon>Pseudomonadota</taxon>
        <taxon>Gammaproteobacteria</taxon>
        <taxon>Arenicellales</taxon>
        <taxon>Arenicellaceae</taxon>
        <taxon>Arenicella</taxon>
    </lineage>
</organism>